<accession>M2W9H7</accession>
<dbReference type="RefSeq" id="XP_005709066.1">
    <property type="nucleotide sequence ID" value="XM_005709009.1"/>
</dbReference>
<protein>
    <submittedName>
        <fullName evidence="2">Uncharacterized protein</fullName>
    </submittedName>
</protein>
<name>M2W9H7_GALSU</name>
<feature type="compositionally biased region" description="Polar residues" evidence="1">
    <location>
        <begin position="421"/>
        <end position="438"/>
    </location>
</feature>
<keyword evidence="3" id="KW-1185">Reference proteome</keyword>
<feature type="region of interest" description="Disordered" evidence="1">
    <location>
        <begin position="457"/>
        <end position="479"/>
    </location>
</feature>
<dbReference type="AlphaFoldDB" id="M2W9H7"/>
<feature type="region of interest" description="Disordered" evidence="1">
    <location>
        <begin position="205"/>
        <end position="239"/>
    </location>
</feature>
<feature type="compositionally biased region" description="Basic and acidic residues" evidence="1">
    <location>
        <begin position="379"/>
        <end position="402"/>
    </location>
</feature>
<organism evidence="2 3">
    <name type="scientific">Galdieria sulphuraria</name>
    <name type="common">Red alga</name>
    <dbReference type="NCBI Taxonomy" id="130081"/>
    <lineage>
        <taxon>Eukaryota</taxon>
        <taxon>Rhodophyta</taxon>
        <taxon>Bangiophyceae</taxon>
        <taxon>Galdieriales</taxon>
        <taxon>Galdieriaceae</taxon>
        <taxon>Galdieria</taxon>
    </lineage>
</organism>
<evidence type="ECO:0000313" key="2">
    <source>
        <dbReference type="EMBL" id="EME32546.1"/>
    </source>
</evidence>
<sequence length="527" mass="60086">MSERPHRSNVQYGAKQEATYCNLQQIDPSTQSFEEEYWKSKDSVVRARPIHSVQVSRESLNTSSPTFFPEEEAALLKRRQTETDIANSPIFKPIFAFTSSVLNILAKLKAASRTVDVKRIYSELFSVVINTVSDRKYLDVANVVHSLLKSSGVGEEHTIAFQNLFVNAILSVISLLNQLPPSEVTRYRIAQTIRDVDFVRHQGSLSGIEPNPEQPAQEALSRVEDTNSKKTMRTRSSVSGTRNLSSGFLEDYGNLYAEEDQDTAANFSVTGVNNNIVDGFTEELNALIPSLSGRLERRTRAARLVQWDQECLEVIATGLQRQLTNLIDRAKDVAVKRILESEIMSQLQENEKQDPRYELEEIRKEELRQIEAIVEANRRRNEEEEDLRESQQLDSSSKRKASDSPFESGENIKRSRKRHNAPSSASESLQKTNEALSSSIQGLLKKRREQARLSLMKQSGDTKTHSLPSHENISQTKRLFKTEPERRNVTVSIRDVIFVLERDVVCRKSTWFYNKYNSLRTLNSSER</sequence>
<dbReference type="KEGG" id="gsl:Gasu_03200"/>
<dbReference type="Proteomes" id="UP000030680">
    <property type="component" value="Unassembled WGS sequence"/>
</dbReference>
<reference evidence="3" key="1">
    <citation type="journal article" date="2013" name="Science">
        <title>Gene transfer from bacteria and archaea facilitated evolution of an extremophilic eukaryote.</title>
        <authorList>
            <person name="Schonknecht G."/>
            <person name="Chen W.H."/>
            <person name="Ternes C.M."/>
            <person name="Barbier G.G."/>
            <person name="Shrestha R.P."/>
            <person name="Stanke M."/>
            <person name="Brautigam A."/>
            <person name="Baker B.J."/>
            <person name="Banfield J.F."/>
            <person name="Garavito R.M."/>
            <person name="Carr K."/>
            <person name="Wilkerson C."/>
            <person name="Rensing S.A."/>
            <person name="Gagneul D."/>
            <person name="Dickenson N.E."/>
            <person name="Oesterhelt C."/>
            <person name="Lercher M.J."/>
            <person name="Weber A.P."/>
        </authorList>
    </citation>
    <scope>NUCLEOTIDE SEQUENCE [LARGE SCALE GENOMIC DNA]</scope>
    <source>
        <strain evidence="3">074W</strain>
    </source>
</reference>
<proteinExistence type="predicted"/>
<feature type="compositionally biased region" description="Polar residues" evidence="1">
    <location>
        <begin position="457"/>
        <end position="477"/>
    </location>
</feature>
<dbReference type="Gramene" id="EME32546">
    <property type="protein sequence ID" value="EME32546"/>
    <property type="gene ID" value="Gasu_03200"/>
</dbReference>
<evidence type="ECO:0000256" key="1">
    <source>
        <dbReference type="SAM" id="MobiDB-lite"/>
    </source>
</evidence>
<dbReference type="OrthoDB" id="10351171at2759"/>
<dbReference type="EMBL" id="KB454485">
    <property type="protein sequence ID" value="EME32546.1"/>
    <property type="molecule type" value="Genomic_DNA"/>
</dbReference>
<feature type="region of interest" description="Disordered" evidence="1">
    <location>
        <begin position="379"/>
        <end position="438"/>
    </location>
</feature>
<evidence type="ECO:0000313" key="3">
    <source>
        <dbReference type="Proteomes" id="UP000030680"/>
    </source>
</evidence>
<dbReference type="GeneID" id="17091116"/>
<gene>
    <name evidence="2" type="ORF">Gasu_03200</name>
</gene>